<keyword evidence="7 10" id="KW-0472">Membrane</keyword>
<feature type="transmembrane region" description="Helical" evidence="10">
    <location>
        <begin position="142"/>
        <end position="162"/>
    </location>
</feature>
<comment type="similarity">
    <text evidence="9">Belongs to the MurJ/MviN family.</text>
</comment>
<dbReference type="GO" id="GO:0008360">
    <property type="term" value="P:regulation of cell shape"/>
    <property type="evidence" value="ECO:0007669"/>
    <property type="project" value="UniProtKB-KW"/>
</dbReference>
<dbReference type="PANTHER" id="PTHR43486">
    <property type="entry name" value="LIPID II FLIPPASE MURJ-RELATED"/>
    <property type="match status" value="1"/>
</dbReference>
<feature type="transmembrane region" description="Helical" evidence="10">
    <location>
        <begin position="236"/>
        <end position="257"/>
    </location>
</feature>
<feature type="transmembrane region" description="Helical" evidence="10">
    <location>
        <begin position="363"/>
        <end position="385"/>
    </location>
</feature>
<dbReference type="GO" id="GO:0005886">
    <property type="term" value="C:plasma membrane"/>
    <property type="evidence" value="ECO:0007669"/>
    <property type="project" value="UniProtKB-SubCell"/>
</dbReference>
<dbReference type="Proteomes" id="UP000293398">
    <property type="component" value="Unassembled WGS sequence"/>
</dbReference>
<keyword evidence="2" id="KW-1003">Cell membrane</keyword>
<dbReference type="EMBL" id="SHKO01000002">
    <property type="protein sequence ID" value="RZT94787.1"/>
    <property type="molecule type" value="Genomic_DNA"/>
</dbReference>
<comment type="subcellular location">
    <subcellularLocation>
        <location evidence="1">Cell membrane</location>
        <topology evidence="1">Multi-pass membrane protein</topology>
    </subcellularLocation>
</comment>
<evidence type="ECO:0000256" key="9">
    <source>
        <dbReference type="ARBA" id="ARBA00061532"/>
    </source>
</evidence>
<dbReference type="AlphaFoldDB" id="A0A4Q7VET1"/>
<keyword evidence="4" id="KW-0133">Cell shape</keyword>
<dbReference type="Pfam" id="PF03023">
    <property type="entry name" value="MurJ"/>
    <property type="match status" value="1"/>
</dbReference>
<evidence type="ECO:0000256" key="6">
    <source>
        <dbReference type="ARBA" id="ARBA00022989"/>
    </source>
</evidence>
<comment type="caution">
    <text evidence="11">The sequence shown here is derived from an EMBL/GenBank/DDBJ whole genome shotgun (WGS) entry which is preliminary data.</text>
</comment>
<feature type="transmembrane region" description="Helical" evidence="10">
    <location>
        <begin position="322"/>
        <end position="343"/>
    </location>
</feature>
<dbReference type="InterPro" id="IPR004268">
    <property type="entry name" value="MurJ"/>
</dbReference>
<evidence type="ECO:0000256" key="3">
    <source>
        <dbReference type="ARBA" id="ARBA00022692"/>
    </source>
</evidence>
<accession>A0A4Q7VET1</accession>
<gene>
    <name evidence="11" type="ORF">EV681_3213</name>
</gene>
<evidence type="ECO:0000256" key="8">
    <source>
        <dbReference type="ARBA" id="ARBA00060041"/>
    </source>
</evidence>
<keyword evidence="3 10" id="KW-0812">Transmembrane</keyword>
<proteinExistence type="inferred from homology"/>
<feature type="transmembrane region" description="Helical" evidence="10">
    <location>
        <begin position="193"/>
        <end position="215"/>
    </location>
</feature>
<keyword evidence="6 10" id="KW-1133">Transmembrane helix</keyword>
<comment type="function">
    <text evidence="8">Involved in peptidoglycan biosynthesis. Transports lipid-linked peptidoglycan precursors from the inner to the outer leaflet of the cytoplasmic membrane.</text>
</comment>
<evidence type="ECO:0000256" key="7">
    <source>
        <dbReference type="ARBA" id="ARBA00023136"/>
    </source>
</evidence>
<feature type="transmembrane region" description="Helical" evidence="10">
    <location>
        <begin position="103"/>
        <end position="122"/>
    </location>
</feature>
<evidence type="ECO:0000256" key="2">
    <source>
        <dbReference type="ARBA" id="ARBA00022475"/>
    </source>
</evidence>
<organism evidence="11 12">
    <name type="scientific">Advenella incenata</name>
    <dbReference type="NCBI Taxonomy" id="267800"/>
    <lineage>
        <taxon>Bacteria</taxon>
        <taxon>Pseudomonadati</taxon>
        <taxon>Pseudomonadota</taxon>
        <taxon>Betaproteobacteria</taxon>
        <taxon>Burkholderiales</taxon>
        <taxon>Alcaligenaceae</taxon>
    </lineage>
</organism>
<evidence type="ECO:0000313" key="12">
    <source>
        <dbReference type="Proteomes" id="UP000293398"/>
    </source>
</evidence>
<feature type="transmembrane region" description="Helical" evidence="10">
    <location>
        <begin position="420"/>
        <end position="440"/>
    </location>
</feature>
<keyword evidence="5" id="KW-0573">Peptidoglycan synthesis</keyword>
<evidence type="ECO:0000256" key="10">
    <source>
        <dbReference type="SAM" id="Phobius"/>
    </source>
</evidence>
<feature type="transmembrane region" description="Helical" evidence="10">
    <location>
        <begin position="62"/>
        <end position="83"/>
    </location>
</feature>
<reference evidence="11 12" key="1">
    <citation type="submission" date="2019-02" db="EMBL/GenBank/DDBJ databases">
        <title>Genomic Encyclopedia of Type Strains, Phase IV (KMG-IV): sequencing the most valuable type-strain genomes for metagenomic binning, comparative biology and taxonomic classification.</title>
        <authorList>
            <person name="Goeker M."/>
        </authorList>
    </citation>
    <scope>NUCLEOTIDE SEQUENCE [LARGE SCALE GENOMIC DNA]</scope>
    <source>
        <strain evidence="11 12">DSM 23814</strain>
    </source>
</reference>
<dbReference type="GO" id="GO:0009252">
    <property type="term" value="P:peptidoglycan biosynthetic process"/>
    <property type="evidence" value="ECO:0007669"/>
    <property type="project" value="UniProtKB-KW"/>
</dbReference>
<sequence>MKRAIGRFKGLHPDHMRIARGAMRVAFFLLIGKMAGALKEMAVAHRYGVSEVVDAYQFTMTMANWLPITIVGAFSIVLIPVLVKTRYAPGSERVQFIRELQGWVLAIGVVTGVLTWLLWPYILDYSAGNLSQMTRQHSSELIWAFAPAALLTLLIGVGTSRLRAHERHVNTLLESIPALMILVWILLTPGDVSVMPLLLGTLVGYVIQAVWLMVLARKADNGIWGVPSFTFKSHQWPLLLNAAGVMLIGQIAMSFVGPLDQIAAASLGDNANATLGYATRLLSLIIGLGAASVGRAALPVLADVQSQGDALRARNMALKWSVLMLAGGVVAVAACWVLAPWIVKILFENGAFTADDTIAVASVLRWGILQLPFYFGVLILVQLMASQNRYKLMAAIAVANFALKAVLNQILAPLMGAEGIMLATSCMYLLSYICYVFVTLTHDVSKQSTSEKTTD</sequence>
<name>A0A4Q7VET1_9BURK</name>
<feature type="transmembrane region" description="Helical" evidence="10">
    <location>
        <begin position="169"/>
        <end position="187"/>
    </location>
</feature>
<feature type="transmembrane region" description="Helical" evidence="10">
    <location>
        <begin position="392"/>
        <end position="414"/>
    </location>
</feature>
<feature type="transmembrane region" description="Helical" evidence="10">
    <location>
        <begin position="21"/>
        <end position="42"/>
    </location>
</feature>
<evidence type="ECO:0000256" key="4">
    <source>
        <dbReference type="ARBA" id="ARBA00022960"/>
    </source>
</evidence>
<evidence type="ECO:0000256" key="1">
    <source>
        <dbReference type="ARBA" id="ARBA00004651"/>
    </source>
</evidence>
<dbReference type="PANTHER" id="PTHR43486:SF1">
    <property type="entry name" value="LIPID II FLIPPASE MURJ-RELATED"/>
    <property type="match status" value="1"/>
</dbReference>
<keyword evidence="12" id="KW-1185">Reference proteome</keyword>
<evidence type="ECO:0000313" key="11">
    <source>
        <dbReference type="EMBL" id="RZT94787.1"/>
    </source>
</evidence>
<dbReference type="RefSeq" id="WP_423191208.1">
    <property type="nucleotide sequence ID" value="NZ_SHKO01000002.1"/>
</dbReference>
<feature type="transmembrane region" description="Helical" evidence="10">
    <location>
        <begin position="277"/>
        <end position="301"/>
    </location>
</feature>
<protein>
    <submittedName>
        <fullName evidence="11">Peptidoglycan biosynthesis protein MviN/MurJ (Putative lipid II flippase)</fullName>
    </submittedName>
</protein>
<evidence type="ECO:0000256" key="5">
    <source>
        <dbReference type="ARBA" id="ARBA00022984"/>
    </source>
</evidence>